<dbReference type="Gene3D" id="3.90.79.10">
    <property type="entry name" value="Nucleoside Triphosphate Pyrophosphohydrolase"/>
    <property type="match status" value="1"/>
</dbReference>
<feature type="region of interest" description="Disordered" evidence="3">
    <location>
        <begin position="1"/>
        <end position="21"/>
    </location>
</feature>
<dbReference type="SUPFAM" id="SSF55811">
    <property type="entry name" value="Nudix"/>
    <property type="match status" value="1"/>
</dbReference>
<dbReference type="EMBL" id="JACHWJ010000001">
    <property type="protein sequence ID" value="MBB2956260.1"/>
    <property type="molecule type" value="Genomic_DNA"/>
</dbReference>
<reference evidence="5 6" key="1">
    <citation type="submission" date="2020-08" db="EMBL/GenBank/DDBJ databases">
        <title>Sequencing the genomes of 1000 actinobacteria strains.</title>
        <authorList>
            <person name="Klenk H.-P."/>
        </authorList>
    </citation>
    <scope>NUCLEOTIDE SEQUENCE [LARGE SCALE GENOMIC DNA]</scope>
    <source>
        <strain evidence="5 6">DSM 20419</strain>
    </source>
</reference>
<feature type="compositionally biased region" description="Polar residues" evidence="3">
    <location>
        <begin position="1"/>
        <end position="11"/>
    </location>
</feature>
<dbReference type="PANTHER" id="PTHR43046:SF2">
    <property type="entry name" value="8-OXO-DGTP DIPHOSPHATASE-RELATED"/>
    <property type="match status" value="1"/>
</dbReference>
<dbReference type="InterPro" id="IPR020084">
    <property type="entry name" value="NUDIX_hydrolase_CS"/>
</dbReference>
<proteinExistence type="predicted"/>
<feature type="domain" description="Nudix hydrolase" evidence="4">
    <location>
        <begin position="35"/>
        <end position="161"/>
    </location>
</feature>
<evidence type="ECO:0000256" key="3">
    <source>
        <dbReference type="SAM" id="MobiDB-lite"/>
    </source>
</evidence>
<dbReference type="PROSITE" id="PS51462">
    <property type="entry name" value="NUDIX"/>
    <property type="match status" value="1"/>
</dbReference>
<dbReference type="Proteomes" id="UP000545286">
    <property type="component" value="Unassembled WGS sequence"/>
</dbReference>
<dbReference type="Pfam" id="PF00293">
    <property type="entry name" value="NUDIX"/>
    <property type="match status" value="1"/>
</dbReference>
<comment type="caution">
    <text evidence="5">The sequence shown here is derived from an EMBL/GenBank/DDBJ whole genome shotgun (WGS) entry which is preliminary data.</text>
</comment>
<dbReference type="AlphaFoldDB" id="A0A7W4UKS1"/>
<organism evidence="5 6">
    <name type="scientific">Pseudoclavibacter helvolus</name>
    <dbReference type="NCBI Taxonomy" id="255205"/>
    <lineage>
        <taxon>Bacteria</taxon>
        <taxon>Bacillati</taxon>
        <taxon>Actinomycetota</taxon>
        <taxon>Actinomycetes</taxon>
        <taxon>Micrococcales</taxon>
        <taxon>Microbacteriaceae</taxon>
        <taxon>Pseudoclavibacter</taxon>
    </lineage>
</organism>
<dbReference type="PANTHER" id="PTHR43046">
    <property type="entry name" value="GDP-MANNOSE MANNOSYL HYDROLASE"/>
    <property type="match status" value="1"/>
</dbReference>
<evidence type="ECO:0000256" key="1">
    <source>
        <dbReference type="ARBA" id="ARBA00001946"/>
    </source>
</evidence>
<dbReference type="InterPro" id="IPR015797">
    <property type="entry name" value="NUDIX_hydrolase-like_dom_sf"/>
</dbReference>
<dbReference type="GO" id="GO:0016787">
    <property type="term" value="F:hydrolase activity"/>
    <property type="evidence" value="ECO:0007669"/>
    <property type="project" value="UniProtKB-KW"/>
</dbReference>
<keyword evidence="6" id="KW-1185">Reference proteome</keyword>
<evidence type="ECO:0000313" key="5">
    <source>
        <dbReference type="EMBL" id="MBB2956260.1"/>
    </source>
</evidence>
<evidence type="ECO:0000313" key="6">
    <source>
        <dbReference type="Proteomes" id="UP000545286"/>
    </source>
</evidence>
<name>A0A7W4UKS1_9MICO</name>
<dbReference type="RefSeq" id="WP_338110011.1">
    <property type="nucleotide sequence ID" value="NZ_JACHWJ010000001.1"/>
</dbReference>
<comment type="cofactor">
    <cofactor evidence="1">
        <name>Mg(2+)</name>
        <dbReference type="ChEBI" id="CHEBI:18420"/>
    </cofactor>
</comment>
<evidence type="ECO:0000259" key="4">
    <source>
        <dbReference type="PROSITE" id="PS51462"/>
    </source>
</evidence>
<sequence>MTTSPASSQVSRRLHGPRDPGDAWVYSETGQRYWGRFGAAGLVAVDPQRGILLQHRAEWSHHGGTWGIPGGALHEGELPAVGALREAAEEAGVPADAVAPLFTSVLELGFWRYTTLVARVTDPFDPVIADAESLELRWVPIDDVDALPLHHGFAASWPGLRSVLAVRPTIIVDAANVVGSVPDGWWRDRVGAAERLLARVNNFASAGSSDAASSVSSFNSSLGAPSNSSWSATGGGICADELGLAGDRWFPEFAVVVEGAARDARGPVASESAAHASVSVVRAAASGDDAIVDEARRRLTLGESVTVVTSDRELGERVTEVGANVRGVAWLREMVGYGARR</sequence>
<keyword evidence="2" id="KW-0378">Hydrolase</keyword>
<protein>
    <submittedName>
        <fullName evidence="5">8-oxo-dGTP pyrophosphatase MutT (NUDIX family)</fullName>
    </submittedName>
</protein>
<dbReference type="PROSITE" id="PS00893">
    <property type="entry name" value="NUDIX_BOX"/>
    <property type="match status" value="1"/>
</dbReference>
<gene>
    <name evidence="5" type="ORF">FHX72_000372</name>
</gene>
<dbReference type="InterPro" id="IPR000086">
    <property type="entry name" value="NUDIX_hydrolase_dom"/>
</dbReference>
<accession>A0A7W4UKS1</accession>
<evidence type="ECO:0000256" key="2">
    <source>
        <dbReference type="ARBA" id="ARBA00022801"/>
    </source>
</evidence>